<organism evidence="2 3">
    <name type="scientific">[Collinsella] massiliensis</name>
    <dbReference type="NCBI Taxonomy" id="1232426"/>
    <lineage>
        <taxon>Bacteria</taxon>
        <taxon>Bacillati</taxon>
        <taxon>Actinomycetota</taxon>
        <taxon>Coriobacteriia</taxon>
        <taxon>Coriobacteriales</taxon>
        <taxon>Coriobacteriaceae</taxon>
        <taxon>Enorma</taxon>
    </lineage>
</organism>
<keyword evidence="1" id="KW-0812">Transmembrane</keyword>
<sequence length="283" mass="31833">MGKYQLRGVDARTRYADMTADACSRAYAADILRGRLLSIAGVVAIGVLSIVAASFSNWFFYAIGIFAIGLVVVLFRKWTTTKYTELMGILTHDCDPEKLRLVLERSLRGAKRARSKAVLEDDIATCEYYCGEPESALARLAGVELRDKHDKLGIRKTSLELLCRYALGDAAGAKQALAELKALRSQVPSSSAWAVPLETMYESDKELLRPHDQWTRKDAERMYKRLTYAENHLNRASAQLRLAEYELLHRGTDEARRLLEDPALEPLCPRDQAERARLLARLA</sequence>
<dbReference type="OrthoDB" id="3181510at2"/>
<dbReference type="AlphaFoldDB" id="A0A1Y3XVJ5"/>
<proteinExistence type="predicted"/>
<feature type="transmembrane region" description="Helical" evidence="1">
    <location>
        <begin position="58"/>
        <end position="75"/>
    </location>
</feature>
<evidence type="ECO:0000313" key="2">
    <source>
        <dbReference type="EMBL" id="OUN89535.1"/>
    </source>
</evidence>
<evidence type="ECO:0000313" key="3">
    <source>
        <dbReference type="Proteomes" id="UP000195781"/>
    </source>
</evidence>
<keyword evidence="1" id="KW-1133">Transmembrane helix</keyword>
<dbReference type="Proteomes" id="UP000195781">
    <property type="component" value="Unassembled WGS sequence"/>
</dbReference>
<comment type="caution">
    <text evidence="2">The sequence shown here is derived from an EMBL/GenBank/DDBJ whole genome shotgun (WGS) entry which is preliminary data.</text>
</comment>
<feature type="transmembrane region" description="Helical" evidence="1">
    <location>
        <begin position="34"/>
        <end position="52"/>
    </location>
</feature>
<accession>A0A1Y3XVJ5</accession>
<dbReference type="EMBL" id="NFIE01000003">
    <property type="protein sequence ID" value="OUN89535.1"/>
    <property type="molecule type" value="Genomic_DNA"/>
</dbReference>
<evidence type="ECO:0000256" key="1">
    <source>
        <dbReference type="SAM" id="Phobius"/>
    </source>
</evidence>
<protein>
    <submittedName>
        <fullName evidence="2">Uncharacterized protein</fullName>
    </submittedName>
</protein>
<reference evidence="3" key="1">
    <citation type="submission" date="2017-04" db="EMBL/GenBank/DDBJ databases">
        <title>Function of individual gut microbiota members based on whole genome sequencing of pure cultures obtained from chicken caecum.</title>
        <authorList>
            <person name="Medvecky M."/>
            <person name="Cejkova D."/>
            <person name="Polansky O."/>
            <person name="Karasova D."/>
            <person name="Kubasova T."/>
            <person name="Cizek A."/>
            <person name="Rychlik I."/>
        </authorList>
    </citation>
    <scope>NUCLEOTIDE SEQUENCE [LARGE SCALE GENOMIC DNA]</scope>
    <source>
        <strain evidence="3">An5</strain>
    </source>
</reference>
<dbReference type="RefSeq" id="WP_094334973.1">
    <property type="nucleotide sequence ID" value="NZ_NFIE01000003.1"/>
</dbReference>
<name>A0A1Y3XVJ5_9ACTN</name>
<keyword evidence="1" id="KW-0472">Membrane</keyword>
<gene>
    <name evidence="2" type="ORF">B5G02_01955</name>
</gene>
<keyword evidence="3" id="KW-1185">Reference proteome</keyword>